<reference evidence="9" key="1">
    <citation type="submission" date="2023-06" db="EMBL/GenBank/DDBJ databases">
        <title>Genome-scale phylogeny and comparative genomics of the fungal order Sordariales.</title>
        <authorList>
            <consortium name="Lawrence Berkeley National Laboratory"/>
            <person name="Hensen N."/>
            <person name="Bonometti L."/>
            <person name="Westerberg I."/>
            <person name="Brannstrom I.O."/>
            <person name="Guillou S."/>
            <person name="Cros-Aarteil S."/>
            <person name="Calhoun S."/>
            <person name="Haridas S."/>
            <person name="Kuo A."/>
            <person name="Mondo S."/>
            <person name="Pangilinan J."/>
            <person name="Riley R."/>
            <person name="Labutti K."/>
            <person name="Andreopoulos B."/>
            <person name="Lipzen A."/>
            <person name="Chen C."/>
            <person name="Yanf M."/>
            <person name="Daum C."/>
            <person name="Ng V."/>
            <person name="Clum A."/>
            <person name="Steindorff A."/>
            <person name="Ohm R."/>
            <person name="Martin F."/>
            <person name="Silar P."/>
            <person name="Natvig D."/>
            <person name="Lalanne C."/>
            <person name="Gautier V."/>
            <person name="Ament-Velasquez S.L."/>
            <person name="Kruys A."/>
            <person name="Hutchinson M.I."/>
            <person name="Powell A.J."/>
            <person name="Barry K."/>
            <person name="Miller A.N."/>
            <person name="Grigoriev I.V."/>
            <person name="Debuchy R."/>
            <person name="Gladieux P."/>
            <person name="Thoren M.H."/>
            <person name="Johannesson H."/>
        </authorList>
    </citation>
    <scope>NUCLEOTIDE SEQUENCE</scope>
    <source>
        <strain evidence="9">CBS 606.72</strain>
    </source>
</reference>
<keyword evidence="10" id="KW-1185">Reference proteome</keyword>
<evidence type="ECO:0000256" key="3">
    <source>
        <dbReference type="ARBA" id="ARBA00022989"/>
    </source>
</evidence>
<proteinExistence type="inferred from homology"/>
<feature type="domain" description="Rhodopsin" evidence="8">
    <location>
        <begin position="2"/>
        <end position="119"/>
    </location>
</feature>
<evidence type="ECO:0000256" key="4">
    <source>
        <dbReference type="ARBA" id="ARBA00023136"/>
    </source>
</evidence>
<evidence type="ECO:0000256" key="5">
    <source>
        <dbReference type="ARBA" id="ARBA00038359"/>
    </source>
</evidence>
<feature type="region of interest" description="Disordered" evidence="6">
    <location>
        <begin position="155"/>
        <end position="203"/>
    </location>
</feature>
<dbReference type="InterPro" id="IPR049326">
    <property type="entry name" value="Rhodopsin_dom_fungi"/>
</dbReference>
<evidence type="ECO:0000256" key="6">
    <source>
        <dbReference type="SAM" id="MobiDB-lite"/>
    </source>
</evidence>
<evidence type="ECO:0000256" key="1">
    <source>
        <dbReference type="ARBA" id="ARBA00004141"/>
    </source>
</evidence>
<dbReference type="AlphaFoldDB" id="A0AA40C0X6"/>
<evidence type="ECO:0000259" key="8">
    <source>
        <dbReference type="Pfam" id="PF20684"/>
    </source>
</evidence>
<dbReference type="InterPro" id="IPR052337">
    <property type="entry name" value="SAT4-like"/>
</dbReference>
<feature type="transmembrane region" description="Helical" evidence="7">
    <location>
        <begin position="95"/>
        <end position="118"/>
    </location>
</feature>
<gene>
    <name evidence="9" type="ORF">B0T14DRAFT_235355</name>
</gene>
<organism evidence="9 10">
    <name type="scientific">Immersiella caudata</name>
    <dbReference type="NCBI Taxonomy" id="314043"/>
    <lineage>
        <taxon>Eukaryota</taxon>
        <taxon>Fungi</taxon>
        <taxon>Dikarya</taxon>
        <taxon>Ascomycota</taxon>
        <taxon>Pezizomycotina</taxon>
        <taxon>Sordariomycetes</taxon>
        <taxon>Sordariomycetidae</taxon>
        <taxon>Sordariales</taxon>
        <taxon>Lasiosphaeriaceae</taxon>
        <taxon>Immersiella</taxon>
    </lineage>
</organism>
<dbReference type="Proteomes" id="UP001175000">
    <property type="component" value="Unassembled WGS sequence"/>
</dbReference>
<comment type="caution">
    <text evidence="9">The sequence shown here is derived from an EMBL/GenBank/DDBJ whole genome shotgun (WGS) entry which is preliminary data.</text>
</comment>
<protein>
    <recommendedName>
        <fullName evidence="8">Rhodopsin domain-containing protein</fullName>
    </recommendedName>
</protein>
<accession>A0AA40C0X6</accession>
<keyword evidence="3 7" id="KW-1133">Transmembrane helix</keyword>
<dbReference type="Pfam" id="PF20684">
    <property type="entry name" value="Fung_rhodopsin"/>
    <property type="match status" value="1"/>
</dbReference>
<evidence type="ECO:0000256" key="7">
    <source>
        <dbReference type="SAM" id="Phobius"/>
    </source>
</evidence>
<dbReference type="EMBL" id="JAULSU010000004">
    <property type="protein sequence ID" value="KAK0620659.1"/>
    <property type="molecule type" value="Genomic_DNA"/>
</dbReference>
<comment type="subcellular location">
    <subcellularLocation>
        <location evidence="1">Membrane</location>
        <topology evidence="1">Multi-pass membrane protein</topology>
    </subcellularLocation>
</comment>
<feature type="compositionally biased region" description="Basic and acidic residues" evidence="6">
    <location>
        <begin position="192"/>
        <end position="203"/>
    </location>
</feature>
<comment type="similarity">
    <text evidence="5">Belongs to the SAT4 family.</text>
</comment>
<evidence type="ECO:0000313" key="10">
    <source>
        <dbReference type="Proteomes" id="UP001175000"/>
    </source>
</evidence>
<dbReference type="GO" id="GO:0016020">
    <property type="term" value="C:membrane"/>
    <property type="evidence" value="ECO:0007669"/>
    <property type="project" value="UniProtKB-SubCell"/>
</dbReference>
<feature type="transmembrane region" description="Helical" evidence="7">
    <location>
        <begin position="20"/>
        <end position="42"/>
    </location>
</feature>
<feature type="transmembrane region" description="Helical" evidence="7">
    <location>
        <begin position="54"/>
        <end position="75"/>
    </location>
</feature>
<dbReference type="PANTHER" id="PTHR33048">
    <property type="entry name" value="PTH11-LIKE INTEGRAL MEMBRANE PROTEIN (AFU_ORTHOLOGUE AFUA_5G11245)"/>
    <property type="match status" value="1"/>
</dbReference>
<keyword evidence="2 7" id="KW-0812">Transmembrane</keyword>
<dbReference type="PANTHER" id="PTHR33048:SF129">
    <property type="entry name" value="INTEGRAL MEMBRANE PROTEIN-RELATED"/>
    <property type="match status" value="1"/>
</dbReference>
<evidence type="ECO:0000256" key="2">
    <source>
        <dbReference type="ARBA" id="ARBA00022692"/>
    </source>
</evidence>
<keyword evidence="4 7" id="KW-0472">Membrane</keyword>
<sequence length="203" mass="22555">MSAYWDVLRWGVDCMPEGPPLMAQAIFTVMADFAVWVLPLPTLLKARLPSSQRIALIVLFSCGLFVVFGAIMRTYYIWVVVEETYDVTWEGFHMWMWTAVEVHLGLICGCIPTLKALVSSYASEKRRVSKPVLLGDSAKSLSGGNEDVVEGGKWSQIRGSASRNDGKTEDLEMSPTSARSEAVGSDYSAETKNTRDTRVDKYL</sequence>
<name>A0AA40C0X6_9PEZI</name>
<evidence type="ECO:0000313" key="9">
    <source>
        <dbReference type="EMBL" id="KAK0620659.1"/>
    </source>
</evidence>